<evidence type="ECO:0000313" key="1">
    <source>
        <dbReference type="Proteomes" id="UP000515154"/>
    </source>
</evidence>
<evidence type="ECO:0000313" key="2">
    <source>
        <dbReference type="RefSeq" id="XP_029636851.1"/>
    </source>
</evidence>
<dbReference type="AlphaFoldDB" id="A0A6P7SFX1"/>
<sequence length="156" mass="18090">MHRISKGDLKLTVCKKQSWQFISAAFKKRLLDRVKTILAEMKRSTNTVLTWSDEIFTVEAVTNWENDRLYARNARDFSECSRSYLHRQKATLLMMWASVASDGFKSPLMLASKANSEVYVEILDEKLLLRVTESFDDRHVFTQDRAPAYTSNLTQS</sequence>
<dbReference type="PANTHER" id="PTHR46068:SF1">
    <property type="entry name" value="TRANSPOSASE IS30-LIKE HTH DOMAIN-CONTAINING PROTEIN"/>
    <property type="match status" value="1"/>
</dbReference>
<dbReference type="GO" id="GO:0003676">
    <property type="term" value="F:nucleic acid binding"/>
    <property type="evidence" value="ECO:0007669"/>
    <property type="project" value="InterPro"/>
</dbReference>
<reference evidence="2" key="1">
    <citation type="submission" date="2025-08" db="UniProtKB">
        <authorList>
            <consortium name="RefSeq"/>
        </authorList>
    </citation>
    <scope>IDENTIFICATION</scope>
</reference>
<name>A0A6P7SFX1_9MOLL</name>
<keyword evidence="1" id="KW-1185">Reference proteome</keyword>
<dbReference type="Gene3D" id="3.30.420.10">
    <property type="entry name" value="Ribonuclease H-like superfamily/Ribonuclease H"/>
    <property type="match status" value="1"/>
</dbReference>
<protein>
    <submittedName>
        <fullName evidence="2">Uncharacterized protein LOC115212152</fullName>
    </submittedName>
</protein>
<gene>
    <name evidence="2" type="primary">LOC115212152</name>
</gene>
<proteinExistence type="predicted"/>
<dbReference type="Proteomes" id="UP000515154">
    <property type="component" value="Linkage group LG5"/>
</dbReference>
<organism evidence="1 2">
    <name type="scientific">Octopus sinensis</name>
    <name type="common">East Asian common octopus</name>
    <dbReference type="NCBI Taxonomy" id="2607531"/>
    <lineage>
        <taxon>Eukaryota</taxon>
        <taxon>Metazoa</taxon>
        <taxon>Spiralia</taxon>
        <taxon>Lophotrochozoa</taxon>
        <taxon>Mollusca</taxon>
        <taxon>Cephalopoda</taxon>
        <taxon>Coleoidea</taxon>
        <taxon>Octopodiformes</taxon>
        <taxon>Octopoda</taxon>
        <taxon>Incirrata</taxon>
        <taxon>Octopodidae</taxon>
        <taxon>Octopus</taxon>
    </lineage>
</organism>
<accession>A0A6P7SFX1</accession>
<dbReference type="RefSeq" id="XP_029636851.1">
    <property type="nucleotide sequence ID" value="XM_029780991.1"/>
</dbReference>
<dbReference type="KEGG" id="osn:115212152"/>
<dbReference type="InterPro" id="IPR036397">
    <property type="entry name" value="RNaseH_sf"/>
</dbReference>
<dbReference type="PANTHER" id="PTHR46068">
    <property type="entry name" value="PROTEIN CBG27172"/>
    <property type="match status" value="1"/>
</dbReference>